<feature type="region of interest" description="Disordered" evidence="1">
    <location>
        <begin position="452"/>
        <end position="476"/>
    </location>
</feature>
<dbReference type="KEGG" id="ehx:EMIHUDRAFT_227996"/>
<dbReference type="AlphaFoldDB" id="A0A0D3KGT4"/>
<feature type="region of interest" description="Disordered" evidence="1">
    <location>
        <begin position="1"/>
        <end position="180"/>
    </location>
</feature>
<dbReference type="PROSITE" id="PS51186">
    <property type="entry name" value="GNAT"/>
    <property type="match status" value="1"/>
</dbReference>
<feature type="compositionally biased region" description="Low complexity" evidence="1">
    <location>
        <begin position="465"/>
        <end position="474"/>
    </location>
</feature>
<dbReference type="RefSeq" id="XP_005787398.1">
    <property type="nucleotide sequence ID" value="XM_005787341.1"/>
</dbReference>
<protein>
    <recommendedName>
        <fullName evidence="2">N-acetyltransferase domain-containing protein</fullName>
    </recommendedName>
</protein>
<evidence type="ECO:0000256" key="1">
    <source>
        <dbReference type="SAM" id="MobiDB-lite"/>
    </source>
</evidence>
<dbReference type="GO" id="GO:0016747">
    <property type="term" value="F:acyltransferase activity, transferring groups other than amino-acyl groups"/>
    <property type="evidence" value="ECO:0007669"/>
    <property type="project" value="InterPro"/>
</dbReference>
<feature type="compositionally biased region" description="Low complexity" evidence="1">
    <location>
        <begin position="111"/>
        <end position="123"/>
    </location>
</feature>
<dbReference type="CDD" id="cd04301">
    <property type="entry name" value="NAT_SF"/>
    <property type="match status" value="1"/>
</dbReference>
<name>A0A0D3KGT4_EMIH1</name>
<keyword evidence="4" id="KW-1185">Reference proteome</keyword>
<dbReference type="Proteomes" id="UP000013827">
    <property type="component" value="Unassembled WGS sequence"/>
</dbReference>
<evidence type="ECO:0000259" key="2">
    <source>
        <dbReference type="PROSITE" id="PS51186"/>
    </source>
</evidence>
<dbReference type="PaxDb" id="2903-EOD34969"/>
<sequence>MPAEMLSAELPASSFPTEAPTDPKGIGLSVAASNSIAVNSQRDASITQQRYESTELGRTPDEALGAREPAQNLGVSPPPSPLLAAAGQPPAPVPLPQSGAPGARNYLDIIRSPAPTRPSSPASLTVEPSVEPPHSFQSAVSRDPPSGASVAAETAATVNSTYASPSPGNGACRAGGRAGSDSDFLAPVGPASGTPPDASLVSPITDDVAAEAAAAGKAGGTFNADSAGKEASISLTFEILGKEAPVRLVRDVEQLMQESFDEWPTVLCAVLKYRRGYRMLVALNEQRELLAACWFVSCSDRHLNYLYCPAFATRREFRGQGIGEAMMTELKAIADGGRVLIAAELGSVALWQRWGFRRCREVREDREAWALDATYGVFTRASTRLMRGKTRAEVAYRDRCWDQYYSGLHDAPNIDSEGACHDTKPYERPGFTSALPPHLSAVSLETVPGSDPISTLASPPIADGATTEAAAAATSPPRRRDALLHRLAHVFCLNTLLPERL</sequence>
<organism evidence="3 4">
    <name type="scientific">Emiliania huxleyi (strain CCMP1516)</name>
    <dbReference type="NCBI Taxonomy" id="280463"/>
    <lineage>
        <taxon>Eukaryota</taxon>
        <taxon>Haptista</taxon>
        <taxon>Haptophyta</taxon>
        <taxon>Prymnesiophyceae</taxon>
        <taxon>Isochrysidales</taxon>
        <taxon>Noelaerhabdaceae</taxon>
        <taxon>Emiliania</taxon>
    </lineage>
</organism>
<dbReference type="Pfam" id="PF13508">
    <property type="entry name" value="Acetyltransf_7"/>
    <property type="match status" value="1"/>
</dbReference>
<dbReference type="HOGENOM" id="CLU_544507_0_0_1"/>
<feature type="domain" description="N-acetyltransferase" evidence="2">
    <location>
        <begin position="239"/>
        <end position="374"/>
    </location>
</feature>
<reference evidence="3" key="2">
    <citation type="submission" date="2024-10" db="UniProtKB">
        <authorList>
            <consortium name="EnsemblProtists"/>
        </authorList>
    </citation>
    <scope>IDENTIFICATION</scope>
</reference>
<feature type="compositionally biased region" description="Polar residues" evidence="1">
    <location>
        <begin position="41"/>
        <end position="51"/>
    </location>
</feature>
<dbReference type="GeneID" id="17280239"/>
<feature type="compositionally biased region" description="Low complexity" evidence="1">
    <location>
        <begin position="29"/>
        <end position="40"/>
    </location>
</feature>
<evidence type="ECO:0000313" key="4">
    <source>
        <dbReference type="Proteomes" id="UP000013827"/>
    </source>
</evidence>
<dbReference type="SUPFAM" id="SSF55729">
    <property type="entry name" value="Acyl-CoA N-acyltransferases (Nat)"/>
    <property type="match status" value="1"/>
</dbReference>
<dbReference type="Gene3D" id="3.40.630.30">
    <property type="match status" value="1"/>
</dbReference>
<dbReference type="EnsemblProtists" id="EOD34969">
    <property type="protein sequence ID" value="EOD34969"/>
    <property type="gene ID" value="EMIHUDRAFT_227996"/>
</dbReference>
<accession>A0A0D3KGT4</accession>
<reference evidence="4" key="1">
    <citation type="journal article" date="2013" name="Nature">
        <title>Pan genome of the phytoplankton Emiliania underpins its global distribution.</title>
        <authorList>
            <person name="Read B.A."/>
            <person name="Kegel J."/>
            <person name="Klute M.J."/>
            <person name="Kuo A."/>
            <person name="Lefebvre S.C."/>
            <person name="Maumus F."/>
            <person name="Mayer C."/>
            <person name="Miller J."/>
            <person name="Monier A."/>
            <person name="Salamov A."/>
            <person name="Young J."/>
            <person name="Aguilar M."/>
            <person name="Claverie J.M."/>
            <person name="Frickenhaus S."/>
            <person name="Gonzalez K."/>
            <person name="Herman E.K."/>
            <person name="Lin Y.C."/>
            <person name="Napier J."/>
            <person name="Ogata H."/>
            <person name="Sarno A.F."/>
            <person name="Shmutz J."/>
            <person name="Schroeder D."/>
            <person name="de Vargas C."/>
            <person name="Verret F."/>
            <person name="von Dassow P."/>
            <person name="Valentin K."/>
            <person name="Van de Peer Y."/>
            <person name="Wheeler G."/>
            <person name="Dacks J.B."/>
            <person name="Delwiche C.F."/>
            <person name="Dyhrman S.T."/>
            <person name="Glockner G."/>
            <person name="John U."/>
            <person name="Richards T."/>
            <person name="Worden A.Z."/>
            <person name="Zhang X."/>
            <person name="Grigoriev I.V."/>
            <person name="Allen A.E."/>
            <person name="Bidle K."/>
            <person name="Borodovsky M."/>
            <person name="Bowler C."/>
            <person name="Brownlee C."/>
            <person name="Cock J.M."/>
            <person name="Elias M."/>
            <person name="Gladyshev V.N."/>
            <person name="Groth M."/>
            <person name="Guda C."/>
            <person name="Hadaegh A."/>
            <person name="Iglesias-Rodriguez M.D."/>
            <person name="Jenkins J."/>
            <person name="Jones B.M."/>
            <person name="Lawson T."/>
            <person name="Leese F."/>
            <person name="Lindquist E."/>
            <person name="Lobanov A."/>
            <person name="Lomsadze A."/>
            <person name="Malik S.B."/>
            <person name="Marsh M.E."/>
            <person name="Mackinder L."/>
            <person name="Mock T."/>
            <person name="Mueller-Roeber B."/>
            <person name="Pagarete A."/>
            <person name="Parker M."/>
            <person name="Probert I."/>
            <person name="Quesneville H."/>
            <person name="Raines C."/>
            <person name="Rensing S.A."/>
            <person name="Riano-Pachon D.M."/>
            <person name="Richier S."/>
            <person name="Rokitta S."/>
            <person name="Shiraiwa Y."/>
            <person name="Soanes D.M."/>
            <person name="van der Giezen M."/>
            <person name="Wahlund T.M."/>
            <person name="Williams B."/>
            <person name="Wilson W."/>
            <person name="Wolfe G."/>
            <person name="Wurch L.L."/>
        </authorList>
    </citation>
    <scope>NUCLEOTIDE SEQUENCE</scope>
</reference>
<feature type="compositionally biased region" description="Basic and acidic residues" evidence="1">
    <location>
        <begin position="52"/>
        <end position="65"/>
    </location>
</feature>
<dbReference type="InterPro" id="IPR000182">
    <property type="entry name" value="GNAT_dom"/>
</dbReference>
<dbReference type="InterPro" id="IPR016181">
    <property type="entry name" value="Acyl_CoA_acyltransferase"/>
</dbReference>
<proteinExistence type="predicted"/>
<feature type="compositionally biased region" description="Polar residues" evidence="1">
    <location>
        <begin position="156"/>
        <end position="167"/>
    </location>
</feature>
<evidence type="ECO:0000313" key="3">
    <source>
        <dbReference type="EnsemblProtists" id="EOD34969"/>
    </source>
</evidence>